<keyword evidence="9 13" id="KW-1133">Transmembrane helix</keyword>
<organism evidence="15 16">
    <name type="scientific">Phaseolus coccineus</name>
    <name type="common">Scarlet runner bean</name>
    <name type="synonym">Phaseolus multiflorus</name>
    <dbReference type="NCBI Taxonomy" id="3886"/>
    <lineage>
        <taxon>Eukaryota</taxon>
        <taxon>Viridiplantae</taxon>
        <taxon>Streptophyta</taxon>
        <taxon>Embryophyta</taxon>
        <taxon>Tracheophyta</taxon>
        <taxon>Spermatophyta</taxon>
        <taxon>Magnoliopsida</taxon>
        <taxon>eudicotyledons</taxon>
        <taxon>Gunneridae</taxon>
        <taxon>Pentapetalae</taxon>
        <taxon>rosids</taxon>
        <taxon>fabids</taxon>
        <taxon>Fabales</taxon>
        <taxon>Fabaceae</taxon>
        <taxon>Papilionoideae</taxon>
        <taxon>50 kb inversion clade</taxon>
        <taxon>NPAAA clade</taxon>
        <taxon>indigoferoid/millettioid clade</taxon>
        <taxon>Phaseoleae</taxon>
        <taxon>Phaseolus</taxon>
    </lineage>
</organism>
<dbReference type="PROSITE" id="PS00108">
    <property type="entry name" value="PROTEIN_KINASE_ST"/>
    <property type="match status" value="1"/>
</dbReference>
<feature type="domain" description="Protein kinase" evidence="14">
    <location>
        <begin position="519"/>
        <end position="792"/>
    </location>
</feature>
<evidence type="ECO:0000256" key="8">
    <source>
        <dbReference type="ARBA" id="ARBA00022840"/>
    </source>
</evidence>
<keyword evidence="11" id="KW-0325">Glycoprotein</keyword>
<dbReference type="InterPro" id="IPR017441">
    <property type="entry name" value="Protein_kinase_ATP_BS"/>
</dbReference>
<keyword evidence="4 13" id="KW-0812">Transmembrane</keyword>
<dbReference type="InterPro" id="IPR000719">
    <property type="entry name" value="Prot_kinase_dom"/>
</dbReference>
<evidence type="ECO:0000313" key="15">
    <source>
        <dbReference type="EMBL" id="KAK7346944.1"/>
    </source>
</evidence>
<keyword evidence="10 13" id="KW-0472">Membrane</keyword>
<evidence type="ECO:0000256" key="1">
    <source>
        <dbReference type="ARBA" id="ARBA00004479"/>
    </source>
</evidence>
<dbReference type="Pfam" id="PF12819">
    <property type="entry name" value="Malectin_like"/>
    <property type="match status" value="1"/>
</dbReference>
<gene>
    <name evidence="15" type="ORF">VNO80_21468</name>
</gene>
<dbReference type="GO" id="GO:0005886">
    <property type="term" value="C:plasma membrane"/>
    <property type="evidence" value="ECO:0007669"/>
    <property type="project" value="TreeGrafter"/>
</dbReference>
<sequence>MQISHPKLSPDHHLSMEIPKLHIIQHSRCIALLFLLQFSSLHFPSLGGYNVPDKYFINCGSDNSVNESGKVYVAESTLEASFSSSNTEKNQSSVSSPLYQTARIFRRESWYKFNIDLNGTYLLRLHFFPFSSPGNLSSARFNVSVPRFWLLENFDGTNDTNNNSALVKEFFMEIRTPTFKITFRPLESSFAFVNAIELFVLPLHLISDKVSFFKPIGGASSYSGGLYSRVLETKHRLNVGGQPTKDILLRNWIPDDIYLMYKENAKNRSPYQGIEYHVDDDSDGPNATRYTAPIEVYGTAKESNLSANATNFGLFNITWALPVDNKTDHFLRLHFCDYISQQFNLTYFELSIYDAFVMEVNNDENVSNVLPAPYYYDFVVNSDDSGHIKVSLTPDGTALKPSAFLNGLEIMKVIESSNSVPRDMEEPDSNHHPLPVVLGPVIGGLVLAFVVVLLGFLWRFKMSKEKPVENSDWLPVLVNAGGSSHSRLTDITSHGSPLPNINLGLKIPLIDLQLATKNFHESQLIGKGGFGNVYKGVLKNGMTVAVKRSQPGSGQGLPEFQTEIMVLSKIRHRHLVSLIGYCDERFEMILVYEYMEKGTLREHLYNTKLPSLSWKVRLQICIDSARGLHYLHKGAAGGIIHRDVKSTNILLDENHVAKVADFGVSRSGPLGTESYVTTGVKGTFGYLDPEYFGSQKLTEKSDVYSFGVVLLEVLCARAAIDPSLPRDQINLGEWGLLCKNKGILQEVIDPSIKDQIDQNSLRKFSETIEKCLQENGSDRPTMGDVLWNLEYALQLQRGANLIQREPYEDSSSSVSASLQLPNVRRLPSLSTLSEADDTIVRHDESDSAVDYVFSQLKIEDAR</sequence>
<keyword evidence="3" id="KW-0808">Transferase</keyword>
<reference evidence="15 16" key="1">
    <citation type="submission" date="2024-01" db="EMBL/GenBank/DDBJ databases">
        <title>The genomes of 5 underutilized Papilionoideae crops provide insights into root nodulation and disease resistanc.</title>
        <authorList>
            <person name="Jiang F."/>
        </authorList>
    </citation>
    <scope>NUCLEOTIDE SEQUENCE [LARGE SCALE GENOMIC DNA]</scope>
    <source>
        <strain evidence="15">JINMINGXINNONG_FW02</strain>
        <tissue evidence="15">Leaves</tissue>
    </source>
</reference>
<evidence type="ECO:0000256" key="9">
    <source>
        <dbReference type="ARBA" id="ARBA00022989"/>
    </source>
</evidence>
<dbReference type="Gene3D" id="3.30.200.20">
    <property type="entry name" value="Phosphorylase Kinase, domain 1"/>
    <property type="match status" value="1"/>
</dbReference>
<dbReference type="PANTHER" id="PTHR27003:SF398">
    <property type="entry name" value="PROTEIN KINASE DOMAIN-CONTAINING PROTEIN"/>
    <property type="match status" value="1"/>
</dbReference>
<dbReference type="Gene3D" id="2.60.120.430">
    <property type="entry name" value="Galactose-binding lectin"/>
    <property type="match status" value="2"/>
</dbReference>
<dbReference type="FunFam" id="3.30.200.20:FF:000039">
    <property type="entry name" value="receptor-like protein kinase FERONIA"/>
    <property type="match status" value="1"/>
</dbReference>
<dbReference type="SMART" id="SM00220">
    <property type="entry name" value="S_TKc"/>
    <property type="match status" value="1"/>
</dbReference>
<evidence type="ECO:0000256" key="12">
    <source>
        <dbReference type="PROSITE-ProRule" id="PRU10141"/>
    </source>
</evidence>
<dbReference type="Pfam" id="PF07714">
    <property type="entry name" value="PK_Tyr_Ser-Thr"/>
    <property type="match status" value="1"/>
</dbReference>
<dbReference type="InterPro" id="IPR024788">
    <property type="entry name" value="Malectin-like_Carb-bd_dom"/>
</dbReference>
<dbReference type="GO" id="GO:0004714">
    <property type="term" value="F:transmembrane receptor protein tyrosine kinase activity"/>
    <property type="evidence" value="ECO:0007669"/>
    <property type="project" value="InterPro"/>
</dbReference>
<evidence type="ECO:0000256" key="11">
    <source>
        <dbReference type="ARBA" id="ARBA00023180"/>
    </source>
</evidence>
<dbReference type="FunFam" id="1.10.510.10:FF:000252">
    <property type="entry name" value="Receptor-like protein kinase FERONIA"/>
    <property type="match status" value="1"/>
</dbReference>
<dbReference type="Gene3D" id="1.10.510.10">
    <property type="entry name" value="Transferase(Phosphotransferase) domain 1"/>
    <property type="match status" value="1"/>
</dbReference>
<dbReference type="InterPro" id="IPR008271">
    <property type="entry name" value="Ser/Thr_kinase_AS"/>
</dbReference>
<dbReference type="InterPro" id="IPR011009">
    <property type="entry name" value="Kinase-like_dom_sf"/>
</dbReference>
<feature type="binding site" evidence="12">
    <location>
        <position position="547"/>
    </location>
    <ligand>
        <name>ATP</name>
        <dbReference type="ChEBI" id="CHEBI:30616"/>
    </ligand>
</feature>
<dbReference type="InterPro" id="IPR001245">
    <property type="entry name" value="Ser-Thr/Tyr_kinase_cat_dom"/>
</dbReference>
<name>A0AAN9M686_PHACN</name>
<keyword evidence="6 12" id="KW-0547">Nucleotide-binding</keyword>
<dbReference type="EMBL" id="JAYMYR010000008">
    <property type="protein sequence ID" value="KAK7346944.1"/>
    <property type="molecule type" value="Genomic_DNA"/>
</dbReference>
<dbReference type="PROSITE" id="PS00107">
    <property type="entry name" value="PROTEIN_KINASE_ATP"/>
    <property type="match status" value="1"/>
</dbReference>
<evidence type="ECO:0000259" key="14">
    <source>
        <dbReference type="PROSITE" id="PS50011"/>
    </source>
</evidence>
<dbReference type="GO" id="GO:0005524">
    <property type="term" value="F:ATP binding"/>
    <property type="evidence" value="ECO:0007669"/>
    <property type="project" value="UniProtKB-UniRule"/>
</dbReference>
<dbReference type="GO" id="GO:0009506">
    <property type="term" value="C:plasmodesma"/>
    <property type="evidence" value="ECO:0007669"/>
    <property type="project" value="TreeGrafter"/>
</dbReference>
<evidence type="ECO:0000256" key="6">
    <source>
        <dbReference type="ARBA" id="ARBA00022741"/>
    </source>
</evidence>
<protein>
    <recommendedName>
        <fullName evidence="14">Protein kinase domain-containing protein</fullName>
    </recommendedName>
</protein>
<comment type="subcellular location">
    <subcellularLocation>
        <location evidence="1">Membrane</location>
        <topology evidence="1">Single-pass type I membrane protein</topology>
    </subcellularLocation>
</comment>
<keyword evidence="16" id="KW-1185">Reference proteome</keyword>
<dbReference type="PROSITE" id="PS50011">
    <property type="entry name" value="PROTEIN_KINASE_DOM"/>
    <property type="match status" value="1"/>
</dbReference>
<keyword evidence="8 12" id="KW-0067">ATP-binding</keyword>
<dbReference type="CDD" id="cd14066">
    <property type="entry name" value="STKc_IRAK"/>
    <property type="match status" value="1"/>
</dbReference>
<comment type="caution">
    <text evidence="15">The sequence shown here is derived from an EMBL/GenBank/DDBJ whole genome shotgun (WGS) entry which is preliminary data.</text>
</comment>
<keyword evidence="5" id="KW-0732">Signal</keyword>
<evidence type="ECO:0000256" key="3">
    <source>
        <dbReference type="ARBA" id="ARBA00022679"/>
    </source>
</evidence>
<proteinExistence type="predicted"/>
<evidence type="ECO:0000313" key="16">
    <source>
        <dbReference type="Proteomes" id="UP001374584"/>
    </source>
</evidence>
<keyword evidence="2" id="KW-0723">Serine/threonine-protein kinase</keyword>
<evidence type="ECO:0000256" key="10">
    <source>
        <dbReference type="ARBA" id="ARBA00023136"/>
    </source>
</evidence>
<accession>A0AAN9M686</accession>
<evidence type="ECO:0000256" key="7">
    <source>
        <dbReference type="ARBA" id="ARBA00022777"/>
    </source>
</evidence>
<keyword evidence="7" id="KW-0418">Kinase</keyword>
<dbReference type="InterPro" id="IPR045272">
    <property type="entry name" value="ANXUR1/2-like"/>
</dbReference>
<feature type="transmembrane region" description="Helical" evidence="13">
    <location>
        <begin position="437"/>
        <end position="458"/>
    </location>
</feature>
<dbReference type="SUPFAM" id="SSF56112">
    <property type="entry name" value="Protein kinase-like (PK-like)"/>
    <property type="match status" value="1"/>
</dbReference>
<evidence type="ECO:0000256" key="2">
    <source>
        <dbReference type="ARBA" id="ARBA00022527"/>
    </source>
</evidence>
<evidence type="ECO:0000256" key="5">
    <source>
        <dbReference type="ARBA" id="ARBA00022729"/>
    </source>
</evidence>
<dbReference type="Proteomes" id="UP001374584">
    <property type="component" value="Unassembled WGS sequence"/>
</dbReference>
<evidence type="ECO:0000256" key="4">
    <source>
        <dbReference type="ARBA" id="ARBA00022692"/>
    </source>
</evidence>
<dbReference type="FunFam" id="2.60.120.430:FF:000013">
    <property type="entry name" value="Putative receptor-like protein kinase"/>
    <property type="match status" value="1"/>
</dbReference>
<evidence type="ECO:0000256" key="13">
    <source>
        <dbReference type="SAM" id="Phobius"/>
    </source>
</evidence>
<dbReference type="AlphaFoldDB" id="A0AAN9M686"/>
<dbReference type="FunFam" id="2.60.120.430:FF:000005">
    <property type="entry name" value="Putative receptor-like protein kinase"/>
    <property type="match status" value="1"/>
</dbReference>
<dbReference type="PANTHER" id="PTHR27003">
    <property type="entry name" value="OS07G0166700 PROTEIN"/>
    <property type="match status" value="1"/>
</dbReference>
<dbReference type="GO" id="GO:0004674">
    <property type="term" value="F:protein serine/threonine kinase activity"/>
    <property type="evidence" value="ECO:0007669"/>
    <property type="project" value="UniProtKB-KW"/>
</dbReference>